<dbReference type="SUPFAM" id="SSF55073">
    <property type="entry name" value="Nucleotide cyclase"/>
    <property type="match status" value="1"/>
</dbReference>
<dbReference type="Proteomes" id="UP000198943">
    <property type="component" value="Unassembled WGS sequence"/>
</dbReference>
<dbReference type="PANTHER" id="PTHR45138">
    <property type="entry name" value="REGULATORY COMPONENTS OF SENSORY TRANSDUCTION SYSTEM"/>
    <property type="match status" value="1"/>
</dbReference>
<evidence type="ECO:0000313" key="3">
    <source>
        <dbReference type="EMBL" id="SDC43779.1"/>
    </source>
</evidence>
<evidence type="ECO:0000256" key="1">
    <source>
        <dbReference type="SAM" id="Phobius"/>
    </source>
</evidence>
<feature type="transmembrane region" description="Helical" evidence="1">
    <location>
        <begin position="93"/>
        <end position="112"/>
    </location>
</feature>
<dbReference type="AlphaFoldDB" id="A0A1G6LKS5"/>
<accession>A0A1G6LKS5</accession>
<dbReference type="InterPro" id="IPR043128">
    <property type="entry name" value="Rev_trsase/Diguanyl_cyclase"/>
</dbReference>
<dbReference type="RefSeq" id="WP_093730306.1">
    <property type="nucleotide sequence ID" value="NZ_FMYW01000007.1"/>
</dbReference>
<evidence type="ECO:0000313" key="4">
    <source>
        <dbReference type="Proteomes" id="UP000198943"/>
    </source>
</evidence>
<keyword evidence="1" id="KW-0472">Membrane</keyword>
<keyword evidence="1" id="KW-0812">Transmembrane</keyword>
<sequence>MENKTAFNQKENSNLIITSLIAFLGMVLLIAIAWFLKIPNPNMVLITGLIIFTGMFGRTAGVISAALIILYSMFFFSTNHSFFSYTAVNFQKILTIAISVIINTTIVATLRYRWKKSQKELIKANGQLREHNEKLKNQSETDPLTGLFNRHALRANYHNYVGINLIVAYMDVDNFKQINDNYGHDAGDDVLRTISNGLKEFFTNTDAYRYGGDEFLLIRKDIDTSLFDNQLHQMMNRMDELSHSDNKPDIKFSAGYVYGVAETAVDLRSMFEKADDLMYEVKRQGKMDILGQRYE</sequence>
<dbReference type="Pfam" id="PF00990">
    <property type="entry name" value="GGDEF"/>
    <property type="match status" value="1"/>
</dbReference>
<dbReference type="PANTHER" id="PTHR45138:SF9">
    <property type="entry name" value="DIGUANYLATE CYCLASE DGCM-RELATED"/>
    <property type="match status" value="1"/>
</dbReference>
<dbReference type="NCBIfam" id="TIGR00254">
    <property type="entry name" value="GGDEF"/>
    <property type="match status" value="1"/>
</dbReference>
<name>A0A1G6LKS5_9FIRM</name>
<keyword evidence="4" id="KW-1185">Reference proteome</keyword>
<protein>
    <submittedName>
        <fullName evidence="3">Diguanylate cyclase (GGDEF) domain-containing protein</fullName>
    </submittedName>
</protein>
<dbReference type="InterPro" id="IPR050469">
    <property type="entry name" value="Diguanylate_Cyclase"/>
</dbReference>
<dbReference type="OrthoDB" id="9759607at2"/>
<dbReference type="CDD" id="cd01949">
    <property type="entry name" value="GGDEF"/>
    <property type="match status" value="1"/>
</dbReference>
<dbReference type="SMART" id="SM00267">
    <property type="entry name" value="GGDEF"/>
    <property type="match status" value="1"/>
</dbReference>
<keyword evidence="1" id="KW-1133">Transmembrane helix</keyword>
<dbReference type="InterPro" id="IPR029787">
    <property type="entry name" value="Nucleotide_cyclase"/>
</dbReference>
<dbReference type="EMBL" id="FMYW01000007">
    <property type="protein sequence ID" value="SDC43779.1"/>
    <property type="molecule type" value="Genomic_DNA"/>
</dbReference>
<feature type="transmembrane region" description="Helical" evidence="1">
    <location>
        <begin position="15"/>
        <end position="36"/>
    </location>
</feature>
<evidence type="ECO:0000259" key="2">
    <source>
        <dbReference type="PROSITE" id="PS50887"/>
    </source>
</evidence>
<reference evidence="4" key="1">
    <citation type="submission" date="2016-10" db="EMBL/GenBank/DDBJ databases">
        <authorList>
            <person name="Varghese N."/>
            <person name="Submissions S."/>
        </authorList>
    </citation>
    <scope>NUCLEOTIDE SEQUENCE [LARGE SCALE GENOMIC DNA]</scope>
    <source>
        <strain evidence="4">DSM 11005</strain>
    </source>
</reference>
<organism evidence="3 4">
    <name type="scientific">Succiniclasticum ruminis</name>
    <dbReference type="NCBI Taxonomy" id="40841"/>
    <lineage>
        <taxon>Bacteria</taxon>
        <taxon>Bacillati</taxon>
        <taxon>Bacillota</taxon>
        <taxon>Negativicutes</taxon>
        <taxon>Acidaminococcales</taxon>
        <taxon>Acidaminococcaceae</taxon>
        <taxon>Succiniclasticum</taxon>
    </lineage>
</organism>
<dbReference type="PROSITE" id="PS50887">
    <property type="entry name" value="GGDEF"/>
    <property type="match status" value="1"/>
</dbReference>
<gene>
    <name evidence="3" type="ORF">SAMN04487864_107124</name>
</gene>
<feature type="transmembrane region" description="Helical" evidence="1">
    <location>
        <begin position="43"/>
        <end position="73"/>
    </location>
</feature>
<dbReference type="GO" id="GO:0052621">
    <property type="term" value="F:diguanylate cyclase activity"/>
    <property type="evidence" value="ECO:0007669"/>
    <property type="project" value="TreeGrafter"/>
</dbReference>
<feature type="domain" description="GGDEF" evidence="2">
    <location>
        <begin position="163"/>
        <end position="294"/>
    </location>
</feature>
<proteinExistence type="predicted"/>
<dbReference type="InterPro" id="IPR000160">
    <property type="entry name" value="GGDEF_dom"/>
</dbReference>
<dbReference type="Gene3D" id="3.30.70.270">
    <property type="match status" value="1"/>
</dbReference>